<reference evidence="3 4" key="2">
    <citation type="submission" date="2024-07" db="EMBL/GenBank/DDBJ databases">
        <authorList>
            <person name="Akdeniz Z."/>
        </authorList>
    </citation>
    <scope>NUCLEOTIDE SEQUENCE [LARGE SCALE GENOMIC DNA]</scope>
</reference>
<evidence type="ECO:0000313" key="3">
    <source>
        <dbReference type="EMBL" id="CAL6011293.1"/>
    </source>
</evidence>
<dbReference type="Proteomes" id="UP001642409">
    <property type="component" value="Unassembled WGS sequence"/>
</dbReference>
<protein>
    <submittedName>
        <fullName evidence="2">Uncharacterized protein</fullName>
    </submittedName>
</protein>
<organism evidence="2">
    <name type="scientific">Hexamita inflata</name>
    <dbReference type="NCBI Taxonomy" id="28002"/>
    <lineage>
        <taxon>Eukaryota</taxon>
        <taxon>Metamonada</taxon>
        <taxon>Diplomonadida</taxon>
        <taxon>Hexamitidae</taxon>
        <taxon>Hexamitinae</taxon>
        <taxon>Hexamita</taxon>
    </lineage>
</organism>
<feature type="region of interest" description="Disordered" evidence="1">
    <location>
        <begin position="255"/>
        <end position="284"/>
    </location>
</feature>
<proteinExistence type="predicted"/>
<evidence type="ECO:0000313" key="2">
    <source>
        <dbReference type="EMBL" id="CAI9939480.1"/>
    </source>
</evidence>
<comment type="caution">
    <text evidence="2">The sequence shown here is derived from an EMBL/GenBank/DDBJ whole genome shotgun (WGS) entry which is preliminary data.</text>
</comment>
<dbReference type="AlphaFoldDB" id="A0AA86PH58"/>
<dbReference type="EMBL" id="CATOUU010000664">
    <property type="protein sequence ID" value="CAI9939480.1"/>
    <property type="molecule type" value="Genomic_DNA"/>
</dbReference>
<reference evidence="2" key="1">
    <citation type="submission" date="2023-06" db="EMBL/GenBank/DDBJ databases">
        <authorList>
            <person name="Kurt Z."/>
        </authorList>
    </citation>
    <scope>NUCLEOTIDE SEQUENCE</scope>
</reference>
<feature type="compositionally biased region" description="Low complexity" evidence="1">
    <location>
        <begin position="270"/>
        <end position="281"/>
    </location>
</feature>
<gene>
    <name evidence="3" type="ORF">HINF_LOCUS22671</name>
    <name evidence="2" type="ORF">HINF_LOCUS27125</name>
</gene>
<evidence type="ECO:0000313" key="4">
    <source>
        <dbReference type="Proteomes" id="UP001642409"/>
    </source>
</evidence>
<accession>A0AA86PH58</accession>
<keyword evidence="4" id="KW-1185">Reference proteome</keyword>
<name>A0AA86PH58_9EUKA</name>
<evidence type="ECO:0000256" key="1">
    <source>
        <dbReference type="SAM" id="MobiDB-lite"/>
    </source>
</evidence>
<sequence>MTTSNNNSQQYPYNQIKIQILQLQTKLNLYSDEVQYANEQTANDIDLSKQYLDTLSQASIIIDQFTKLNEQRIQQVNFIKVSLNQSMVSKTQLIIAFLQIRYAYAKICSLLSDLRFLLGYPADFALGEESFILKQISDNWLEVDQIYRIFTALKFKSNLKIDKCPTLTHQLFTQKQPVFVDFYTFLEQKYFQKTNQQFTEKFKTEPIKEENEAETFTQFQTQVEFQAKKGLMLCKIPIKRQMEFYPRKTSANPTPVKFKRVSNTSSREVSQSSSFNNTSSQHNEALSQIEQEIHEFEIQQLQGVDIYDSIQKYQEVLQISSVEQQYADQILDDKPELVQQYFDRLKLVFDLKDRNKRQLHQRESITEKLLTMVSNRKGSKSELVQNLLTLQQNTMDLFRTILSFQQTVGQSVSFTYQIEPVFELLIESFCFDAVNLCLPVLKIPLEINQLQTFFQSKVNRQKFVLMVDTKINQTVSVMTIWTNIGIQYSSCFQKQFQQVAKITSKQCVQLLAMEQYQIEQLTQVVLSCKSNNQFVCKIPVQGNNIDCFRQRQHKWQPIDIQLNECPGIVHDDFSNVM</sequence>
<dbReference type="EMBL" id="CAXDID020000063">
    <property type="protein sequence ID" value="CAL6011293.1"/>
    <property type="molecule type" value="Genomic_DNA"/>
</dbReference>